<evidence type="ECO:0000313" key="2">
    <source>
        <dbReference type="Proteomes" id="UP001140502"/>
    </source>
</evidence>
<keyword evidence="2" id="KW-1185">Reference proteome</keyword>
<proteinExistence type="predicted"/>
<dbReference type="EMBL" id="JAPEUR010000111">
    <property type="protein sequence ID" value="KAJ4320267.1"/>
    <property type="molecule type" value="Genomic_DNA"/>
</dbReference>
<dbReference type="OrthoDB" id="5304511at2759"/>
<organism evidence="1 2">
    <name type="scientific">Fusarium piperis</name>
    <dbReference type="NCBI Taxonomy" id="1435070"/>
    <lineage>
        <taxon>Eukaryota</taxon>
        <taxon>Fungi</taxon>
        <taxon>Dikarya</taxon>
        <taxon>Ascomycota</taxon>
        <taxon>Pezizomycotina</taxon>
        <taxon>Sordariomycetes</taxon>
        <taxon>Hypocreomycetidae</taxon>
        <taxon>Hypocreales</taxon>
        <taxon>Nectriaceae</taxon>
        <taxon>Fusarium</taxon>
        <taxon>Fusarium solani species complex</taxon>
    </lineage>
</organism>
<name>A0A9W9BP12_9HYPO</name>
<sequence>MANLVKASKNHDYQQEIQPSRTEMTRLTRAAYRFQLLCQLASPERTLGPSRENHLWAFLSVIEPWEIEELFAFYQFAYGIYDKVFTDIYWDLHPNNPKFDGQGRPPTPDGAFDLDIGYQGPRGPRLDYARADSKLLYTS</sequence>
<protein>
    <submittedName>
        <fullName evidence="1">Uncharacterized protein</fullName>
    </submittedName>
</protein>
<evidence type="ECO:0000313" key="1">
    <source>
        <dbReference type="EMBL" id="KAJ4320267.1"/>
    </source>
</evidence>
<accession>A0A9W9BP12</accession>
<gene>
    <name evidence="1" type="ORF">N0V84_005965</name>
</gene>
<dbReference type="AlphaFoldDB" id="A0A9W9BP12"/>
<dbReference type="Proteomes" id="UP001140502">
    <property type="component" value="Unassembled WGS sequence"/>
</dbReference>
<comment type="caution">
    <text evidence="1">The sequence shown here is derived from an EMBL/GenBank/DDBJ whole genome shotgun (WGS) entry which is preliminary data.</text>
</comment>
<reference evidence="1" key="1">
    <citation type="submission" date="2022-10" db="EMBL/GenBank/DDBJ databases">
        <title>Tapping the CABI collections for fungal endophytes: first genome assemblies for Collariella, Neodidymelliopsis, Ascochyta clinopodiicola, Didymella pomorum, Didymosphaeria variabile, Neocosmospora piperis and Neocucurbitaria cava.</title>
        <authorList>
            <person name="Hill R."/>
        </authorList>
    </citation>
    <scope>NUCLEOTIDE SEQUENCE</scope>
    <source>
        <strain evidence="1">IMI 366586</strain>
    </source>
</reference>